<organism evidence="1 2">
    <name type="scientific">Burkholderia contaminans</name>
    <dbReference type="NCBI Taxonomy" id="488447"/>
    <lineage>
        <taxon>Bacteria</taxon>
        <taxon>Pseudomonadati</taxon>
        <taxon>Pseudomonadota</taxon>
        <taxon>Betaproteobacteria</taxon>
        <taxon>Burkholderiales</taxon>
        <taxon>Burkholderiaceae</taxon>
        <taxon>Burkholderia</taxon>
        <taxon>Burkholderia cepacia complex</taxon>
    </lineage>
</organism>
<accession>A0A3N8QUK7</accession>
<protein>
    <submittedName>
        <fullName evidence="1">Uncharacterized protein</fullName>
    </submittedName>
</protein>
<proteinExistence type="predicted"/>
<gene>
    <name evidence="1" type="ORF">DF037_18100</name>
</gene>
<comment type="caution">
    <text evidence="1">The sequence shown here is derived from an EMBL/GenBank/DDBJ whole genome shotgun (WGS) entry which is preliminary data.</text>
</comment>
<reference evidence="1 2" key="1">
    <citation type="submission" date="2018-08" db="EMBL/GenBank/DDBJ databases">
        <title>Comparative analysis of Burkholderia isolates from Puerto Rico.</title>
        <authorList>
            <person name="Hall C."/>
            <person name="Sahl J."/>
            <person name="Wagner D."/>
        </authorList>
    </citation>
    <scope>NUCLEOTIDE SEQUENCE [LARGE SCALE GENOMIC DNA]</scope>
    <source>
        <strain evidence="1 2">Bp9001</strain>
    </source>
</reference>
<sequence>MNASEVAGSGDDRSGEQVQGVEKYFVPVKAGCSDERVVELREGESITKILEVISTERGRAITELVLVREGEDELSGAGLVDAQYPHRRRHHVHYAGAVAVTVYYQAGEHRREFKRHASVEEVLIWAIGAFNIDPSMATEFELARRGQTEELPTTEHIGHLAGHHHELELDLVRGDIANGGSRDC</sequence>
<name>A0A3N8QUK7_9BURK</name>
<dbReference type="EMBL" id="QTQX01000011">
    <property type="protein sequence ID" value="RQT27444.1"/>
    <property type="molecule type" value="Genomic_DNA"/>
</dbReference>
<dbReference type="RefSeq" id="WP_124618325.1">
    <property type="nucleotide sequence ID" value="NZ_QTQX01000011.1"/>
</dbReference>
<evidence type="ECO:0000313" key="1">
    <source>
        <dbReference type="EMBL" id="RQT27444.1"/>
    </source>
</evidence>
<dbReference type="AlphaFoldDB" id="A0A3N8QUK7"/>
<evidence type="ECO:0000313" key="2">
    <source>
        <dbReference type="Proteomes" id="UP000269271"/>
    </source>
</evidence>
<dbReference type="Proteomes" id="UP000269271">
    <property type="component" value="Unassembled WGS sequence"/>
</dbReference>